<name>A0A4R8LYU0_9BURK</name>
<dbReference type="EMBL" id="SORE01000003">
    <property type="protein sequence ID" value="TDY53567.1"/>
    <property type="molecule type" value="Genomic_DNA"/>
</dbReference>
<feature type="transmembrane region" description="Helical" evidence="7">
    <location>
        <begin position="40"/>
        <end position="59"/>
    </location>
</feature>
<dbReference type="RefSeq" id="WP_134190724.1">
    <property type="nucleotide sequence ID" value="NZ_JBHLUW010000013.1"/>
</dbReference>
<comment type="subcellular location">
    <subcellularLocation>
        <location evidence="1">Cell membrane</location>
        <topology evidence="1">Multi-pass membrane protein</topology>
    </subcellularLocation>
</comment>
<evidence type="ECO:0000256" key="6">
    <source>
        <dbReference type="ARBA" id="ARBA00023136"/>
    </source>
</evidence>
<feature type="transmembrane region" description="Helical" evidence="7">
    <location>
        <begin position="6"/>
        <end position="28"/>
    </location>
</feature>
<reference evidence="8 9" key="1">
    <citation type="submission" date="2019-03" db="EMBL/GenBank/DDBJ databases">
        <title>Genomic Encyclopedia of Type Strains, Phase III (KMG-III): the genomes of soil and plant-associated and newly described type strains.</title>
        <authorList>
            <person name="Whitman W."/>
        </authorList>
    </citation>
    <scope>NUCLEOTIDE SEQUENCE [LARGE SCALE GENOMIC DNA]</scope>
    <source>
        <strain evidence="8 9">LMG 29544</strain>
    </source>
</reference>
<keyword evidence="9" id="KW-1185">Reference proteome</keyword>
<keyword evidence="6 7" id="KW-0472">Membrane</keyword>
<evidence type="ECO:0000256" key="1">
    <source>
        <dbReference type="ARBA" id="ARBA00004651"/>
    </source>
</evidence>
<evidence type="ECO:0000256" key="2">
    <source>
        <dbReference type="ARBA" id="ARBA00009772"/>
    </source>
</evidence>
<feature type="transmembrane region" description="Helical" evidence="7">
    <location>
        <begin position="110"/>
        <end position="133"/>
    </location>
</feature>
<dbReference type="OrthoDB" id="9000770at2"/>
<keyword evidence="3" id="KW-1003">Cell membrane</keyword>
<gene>
    <name evidence="8" type="ORF">BX592_103380</name>
</gene>
<evidence type="ECO:0000313" key="9">
    <source>
        <dbReference type="Proteomes" id="UP000295509"/>
    </source>
</evidence>
<dbReference type="Proteomes" id="UP000295509">
    <property type="component" value="Unassembled WGS sequence"/>
</dbReference>
<evidence type="ECO:0000313" key="8">
    <source>
        <dbReference type="EMBL" id="TDY53567.1"/>
    </source>
</evidence>
<organism evidence="8 9">
    <name type="scientific">Paraburkholderia rhizosphaerae</name>
    <dbReference type="NCBI Taxonomy" id="480658"/>
    <lineage>
        <taxon>Bacteria</taxon>
        <taxon>Pseudomonadati</taxon>
        <taxon>Pseudomonadota</taxon>
        <taxon>Betaproteobacteria</taxon>
        <taxon>Burkholderiales</taxon>
        <taxon>Burkholderiaceae</taxon>
        <taxon>Paraburkholderia</taxon>
    </lineage>
</organism>
<dbReference type="PANTHER" id="PTHR30065">
    <property type="entry name" value="FLAGELLAR BIOSYNTHETIC PROTEIN FLIR"/>
    <property type="match status" value="1"/>
</dbReference>
<feature type="transmembrane region" description="Helical" evidence="7">
    <location>
        <begin position="65"/>
        <end position="89"/>
    </location>
</feature>
<dbReference type="PANTHER" id="PTHR30065:SF1">
    <property type="entry name" value="SURFACE PRESENTATION OF ANTIGENS PROTEIN SPAR"/>
    <property type="match status" value="1"/>
</dbReference>
<feature type="transmembrane region" description="Helical" evidence="7">
    <location>
        <begin position="213"/>
        <end position="233"/>
    </location>
</feature>
<proteinExistence type="inferred from homology"/>
<dbReference type="Pfam" id="PF01311">
    <property type="entry name" value="Bac_export_1"/>
    <property type="match status" value="1"/>
</dbReference>
<sequence>MEVFGYLEGLAFCSIRPAVALSLVPFAFGDSLGAKLRVPLVLLFAVLPLKVGAPAPLILSAFTEVLIGLALGLLLGAVFHVASCAGALLDQQGGYSIAAVYDPNFQQESALFETLFTQFAALTFFTGAGLRFVCGFFADAWTLCPPGATRVELSQLYRQISVEHVAEWFTQGLRLAMPLIGLMVMVDLSLGLMSRHVKRINAFATARTVKAMVISFAAMSCVPVFIDRLGVIFRQSLLLR</sequence>
<dbReference type="GO" id="GO:0005886">
    <property type="term" value="C:plasma membrane"/>
    <property type="evidence" value="ECO:0007669"/>
    <property type="project" value="UniProtKB-SubCell"/>
</dbReference>
<comment type="caution">
    <text evidence="8">The sequence shown here is derived from an EMBL/GenBank/DDBJ whole genome shotgun (WGS) entry which is preliminary data.</text>
</comment>
<keyword evidence="5 7" id="KW-1133">Transmembrane helix</keyword>
<dbReference type="PRINTS" id="PR00953">
    <property type="entry name" value="TYPE3IMRPROT"/>
</dbReference>
<keyword evidence="4 7" id="KW-0812">Transmembrane</keyword>
<evidence type="ECO:0000256" key="5">
    <source>
        <dbReference type="ARBA" id="ARBA00022989"/>
    </source>
</evidence>
<dbReference type="AlphaFoldDB" id="A0A4R8LYU0"/>
<feature type="transmembrane region" description="Helical" evidence="7">
    <location>
        <begin position="175"/>
        <end position="193"/>
    </location>
</feature>
<dbReference type="GO" id="GO:0006605">
    <property type="term" value="P:protein targeting"/>
    <property type="evidence" value="ECO:0007669"/>
    <property type="project" value="InterPro"/>
</dbReference>
<dbReference type="InterPro" id="IPR002010">
    <property type="entry name" value="T3SS_IM_R"/>
</dbReference>
<comment type="similarity">
    <text evidence="2">Belongs to the FliR/MopE/SpaR family.</text>
</comment>
<evidence type="ECO:0000256" key="3">
    <source>
        <dbReference type="ARBA" id="ARBA00022475"/>
    </source>
</evidence>
<evidence type="ECO:0000256" key="4">
    <source>
        <dbReference type="ARBA" id="ARBA00022692"/>
    </source>
</evidence>
<evidence type="ECO:0000256" key="7">
    <source>
        <dbReference type="SAM" id="Phobius"/>
    </source>
</evidence>
<accession>A0A4R8LYU0</accession>
<protein>
    <submittedName>
        <fullName evidence="8">Type III secretion protein T</fullName>
    </submittedName>
</protein>